<comment type="caution">
    <text evidence="10">The sequence shown here is derived from an EMBL/GenBank/DDBJ whole genome shotgun (WGS) entry which is preliminary data.</text>
</comment>
<accession>A0AAN6UZJ7</accession>
<dbReference type="GO" id="GO:0005789">
    <property type="term" value="C:endoplasmic reticulum membrane"/>
    <property type="evidence" value="ECO:0007669"/>
    <property type="project" value="TreeGrafter"/>
</dbReference>
<feature type="transmembrane region" description="Helical" evidence="9">
    <location>
        <begin position="156"/>
        <end position="172"/>
    </location>
</feature>
<organism evidence="10 11">
    <name type="scientific">Dichotomopilus funicola</name>
    <dbReference type="NCBI Taxonomy" id="1934379"/>
    <lineage>
        <taxon>Eukaryota</taxon>
        <taxon>Fungi</taxon>
        <taxon>Dikarya</taxon>
        <taxon>Ascomycota</taxon>
        <taxon>Pezizomycotina</taxon>
        <taxon>Sordariomycetes</taxon>
        <taxon>Sordariomycetidae</taxon>
        <taxon>Sordariales</taxon>
        <taxon>Chaetomiaceae</taxon>
        <taxon>Dichotomopilus</taxon>
    </lineage>
</organism>
<gene>
    <name evidence="10" type="ORF">C8A04DRAFT_13631</name>
</gene>
<dbReference type="PANTHER" id="PTHR46187">
    <property type="entry name" value="ALKALINE CERAMIDASE 3"/>
    <property type="match status" value="1"/>
</dbReference>
<evidence type="ECO:0000313" key="10">
    <source>
        <dbReference type="EMBL" id="KAK4141970.1"/>
    </source>
</evidence>
<comment type="subcellular location">
    <subcellularLocation>
        <location evidence="1">Membrane</location>
        <topology evidence="1">Multi-pass membrane protein</topology>
    </subcellularLocation>
</comment>
<reference evidence="10" key="1">
    <citation type="journal article" date="2023" name="Mol. Phylogenet. Evol.">
        <title>Genome-scale phylogeny and comparative genomics of the fungal order Sordariales.</title>
        <authorList>
            <person name="Hensen N."/>
            <person name="Bonometti L."/>
            <person name="Westerberg I."/>
            <person name="Brannstrom I.O."/>
            <person name="Guillou S."/>
            <person name="Cros-Aarteil S."/>
            <person name="Calhoun S."/>
            <person name="Haridas S."/>
            <person name="Kuo A."/>
            <person name="Mondo S."/>
            <person name="Pangilinan J."/>
            <person name="Riley R."/>
            <person name="LaButti K."/>
            <person name="Andreopoulos B."/>
            <person name="Lipzen A."/>
            <person name="Chen C."/>
            <person name="Yan M."/>
            <person name="Daum C."/>
            <person name="Ng V."/>
            <person name="Clum A."/>
            <person name="Steindorff A."/>
            <person name="Ohm R.A."/>
            <person name="Martin F."/>
            <person name="Silar P."/>
            <person name="Natvig D.O."/>
            <person name="Lalanne C."/>
            <person name="Gautier V."/>
            <person name="Ament-Velasquez S.L."/>
            <person name="Kruys A."/>
            <person name="Hutchinson M.I."/>
            <person name="Powell A.J."/>
            <person name="Barry K."/>
            <person name="Miller A.N."/>
            <person name="Grigoriev I.V."/>
            <person name="Debuchy R."/>
            <person name="Gladieux P."/>
            <person name="Hiltunen Thoren M."/>
            <person name="Johannesson H."/>
        </authorList>
    </citation>
    <scope>NUCLEOTIDE SEQUENCE</scope>
    <source>
        <strain evidence="10">CBS 141.50</strain>
    </source>
</reference>
<evidence type="ECO:0000313" key="11">
    <source>
        <dbReference type="Proteomes" id="UP001302676"/>
    </source>
</evidence>
<keyword evidence="7" id="KW-0479">Metal-binding</keyword>
<dbReference type="AlphaFoldDB" id="A0AAN6UZJ7"/>
<dbReference type="EMBL" id="MU853603">
    <property type="protein sequence ID" value="KAK4141970.1"/>
    <property type="molecule type" value="Genomic_DNA"/>
</dbReference>
<feature type="binding site" evidence="7">
    <location>
        <position position="41"/>
    </location>
    <ligand>
        <name>Ca(2+)</name>
        <dbReference type="ChEBI" id="CHEBI:29108"/>
    </ligand>
</feature>
<evidence type="ECO:0000256" key="7">
    <source>
        <dbReference type="PIRSR" id="PIRSR608901-1"/>
    </source>
</evidence>
<dbReference type="GO" id="GO:0016811">
    <property type="term" value="F:hydrolase activity, acting on carbon-nitrogen (but not peptide) bonds, in linear amides"/>
    <property type="evidence" value="ECO:0007669"/>
    <property type="project" value="InterPro"/>
</dbReference>
<evidence type="ECO:0000256" key="2">
    <source>
        <dbReference type="ARBA" id="ARBA00009780"/>
    </source>
</evidence>
<evidence type="ECO:0000256" key="6">
    <source>
        <dbReference type="ARBA" id="ARBA00023136"/>
    </source>
</evidence>
<reference evidence="10" key="2">
    <citation type="submission" date="2023-05" db="EMBL/GenBank/DDBJ databases">
        <authorList>
            <consortium name="Lawrence Berkeley National Laboratory"/>
            <person name="Steindorff A."/>
            <person name="Hensen N."/>
            <person name="Bonometti L."/>
            <person name="Westerberg I."/>
            <person name="Brannstrom I.O."/>
            <person name="Guillou S."/>
            <person name="Cros-Aarteil S."/>
            <person name="Calhoun S."/>
            <person name="Haridas S."/>
            <person name="Kuo A."/>
            <person name="Mondo S."/>
            <person name="Pangilinan J."/>
            <person name="Riley R."/>
            <person name="Labutti K."/>
            <person name="Andreopoulos B."/>
            <person name="Lipzen A."/>
            <person name="Chen C."/>
            <person name="Yanf M."/>
            <person name="Daum C."/>
            <person name="Ng V."/>
            <person name="Clum A."/>
            <person name="Ohm R."/>
            <person name="Martin F."/>
            <person name="Silar P."/>
            <person name="Natvig D."/>
            <person name="Lalanne C."/>
            <person name="Gautier V."/>
            <person name="Ament-Velasquez S.L."/>
            <person name="Kruys A."/>
            <person name="Hutchinson M.I."/>
            <person name="Powell A.J."/>
            <person name="Barry K."/>
            <person name="Miller A.N."/>
            <person name="Grigoriev I.V."/>
            <person name="Debuchy R."/>
            <person name="Gladieux P."/>
            <person name="Thoren M.H."/>
            <person name="Johannesson H."/>
        </authorList>
    </citation>
    <scope>NUCLEOTIDE SEQUENCE</scope>
    <source>
        <strain evidence="10">CBS 141.50</strain>
    </source>
</reference>
<comment type="cofactor">
    <cofactor evidence="8">
        <name>Zn(2+)</name>
        <dbReference type="ChEBI" id="CHEBI:29105"/>
    </cofactor>
</comment>
<dbReference type="RefSeq" id="XP_062635341.1">
    <property type="nucleotide sequence ID" value="XM_062777788.1"/>
</dbReference>
<proteinExistence type="inferred from homology"/>
<dbReference type="GO" id="GO:0046872">
    <property type="term" value="F:metal ion binding"/>
    <property type="evidence" value="ECO:0007669"/>
    <property type="project" value="UniProtKB-KW"/>
</dbReference>
<dbReference type="InterPro" id="IPR008901">
    <property type="entry name" value="ACER"/>
</dbReference>
<keyword evidence="3 9" id="KW-0812">Transmembrane</keyword>
<dbReference type="GO" id="GO:0046514">
    <property type="term" value="P:ceramide catabolic process"/>
    <property type="evidence" value="ECO:0007669"/>
    <property type="project" value="TreeGrafter"/>
</dbReference>
<feature type="binding site" evidence="8">
    <location>
        <position position="96"/>
    </location>
    <ligand>
        <name>Zn(2+)</name>
        <dbReference type="ChEBI" id="CHEBI:29105"/>
        <note>catalytic</note>
    </ligand>
</feature>
<evidence type="ECO:0000256" key="4">
    <source>
        <dbReference type="ARBA" id="ARBA00022801"/>
    </source>
</evidence>
<dbReference type="GeneID" id="87814401"/>
<dbReference type="Proteomes" id="UP001302676">
    <property type="component" value="Unassembled WGS sequence"/>
</dbReference>
<dbReference type="PANTHER" id="PTHR46187:SF1">
    <property type="entry name" value="ALKALINE PHYTOCERAMIDASE"/>
    <property type="match status" value="1"/>
</dbReference>
<name>A0AAN6UZJ7_9PEZI</name>
<keyword evidence="8" id="KW-0862">Zinc</keyword>
<feature type="binding site" evidence="8">
    <location>
        <position position="239"/>
    </location>
    <ligand>
        <name>Zn(2+)</name>
        <dbReference type="ChEBI" id="CHEBI:29105"/>
        <note>catalytic</note>
    </ligand>
</feature>
<comment type="similarity">
    <text evidence="2">Belongs to the alkaline ceramidase family.</text>
</comment>
<keyword evidence="4" id="KW-0378">Hydrolase</keyword>
<dbReference type="Pfam" id="PF05875">
    <property type="entry name" value="Ceramidase"/>
    <property type="match status" value="1"/>
</dbReference>
<evidence type="ECO:0000256" key="9">
    <source>
        <dbReference type="SAM" id="Phobius"/>
    </source>
</evidence>
<feature type="transmembrane region" description="Helical" evidence="9">
    <location>
        <begin position="80"/>
        <end position="97"/>
    </location>
</feature>
<evidence type="ECO:0000256" key="5">
    <source>
        <dbReference type="ARBA" id="ARBA00022989"/>
    </source>
</evidence>
<feature type="binding site" evidence="7">
    <location>
        <position position="30"/>
    </location>
    <ligand>
        <name>Ca(2+)</name>
        <dbReference type="ChEBI" id="CHEBI:29108"/>
    </ligand>
</feature>
<keyword evidence="7" id="KW-0106">Calcium</keyword>
<feature type="binding site" evidence="8">
    <location>
        <position position="243"/>
    </location>
    <ligand>
        <name>Zn(2+)</name>
        <dbReference type="ChEBI" id="CHEBI:29105"/>
        <note>catalytic</note>
    </ligand>
</feature>
<sequence>MGHHNIKFSGDPYSDSGVWGASTSRANFCEEDYAVTFYLAEFINALSNYAYIHLALRAIYPPPTKPQPLLTRLLNPKPDFMSLSLLILGIGSFLFHATLRQTLEFVDEFSMLGLTWSMLQASLTARQSPTRARAISIALAVAYFSFSAFYLWSGKIIYQVFAFVGALLGVLARSQWTFHFMRPALPEIESRDWNWRTWKALGWCLVGYGLWSVDLEFCAELRAVKAALGLPWAWGLELHGWWHVLTAVGAAQAMQVAREVREFGERERERAAKDK</sequence>
<keyword evidence="6 9" id="KW-0472">Membrane</keyword>
<feature type="transmembrane region" description="Helical" evidence="9">
    <location>
        <begin position="132"/>
        <end position="150"/>
    </location>
</feature>
<evidence type="ECO:0000256" key="3">
    <source>
        <dbReference type="ARBA" id="ARBA00022692"/>
    </source>
</evidence>
<evidence type="ECO:0000256" key="8">
    <source>
        <dbReference type="PIRSR" id="PIRSR608901-2"/>
    </source>
</evidence>
<dbReference type="GO" id="GO:0046513">
    <property type="term" value="P:ceramide biosynthetic process"/>
    <property type="evidence" value="ECO:0007669"/>
    <property type="project" value="TreeGrafter"/>
</dbReference>
<evidence type="ECO:0000256" key="1">
    <source>
        <dbReference type="ARBA" id="ARBA00004141"/>
    </source>
</evidence>
<protein>
    <submittedName>
        <fullName evidence="10">Ceramidase</fullName>
    </submittedName>
</protein>
<keyword evidence="5 9" id="KW-1133">Transmembrane helix</keyword>
<keyword evidence="11" id="KW-1185">Reference proteome</keyword>